<dbReference type="GO" id="GO:0016020">
    <property type="term" value="C:membrane"/>
    <property type="evidence" value="ECO:0007669"/>
    <property type="project" value="UniProtKB-SubCell"/>
</dbReference>
<dbReference type="InterPro" id="IPR006696">
    <property type="entry name" value="DUF423"/>
</dbReference>
<gene>
    <name evidence="7" type="ordered locus">M5M_12905</name>
</gene>
<reference evidence="7 8" key="1">
    <citation type="journal article" date="2013" name="Genome Announc.">
        <title>Complete genome sequence of Simiduia agarivorans SA1(T), a marine bacterium able to degrade a variety of polysaccharides.</title>
        <authorList>
            <person name="Lin S.Y."/>
            <person name="Shieh W.Y."/>
            <person name="Chen J.S."/>
            <person name="Tang S.L."/>
        </authorList>
    </citation>
    <scope>NUCLEOTIDE SEQUENCE [LARGE SCALE GENOMIC DNA]</scope>
    <source>
        <strain evidence="8">DSM 21679 / JCM 13881 / BCRC 17597 / SA1</strain>
    </source>
</reference>
<accession>K4KNQ5</accession>
<evidence type="ECO:0000256" key="5">
    <source>
        <dbReference type="ARBA" id="ARBA00023136"/>
    </source>
</evidence>
<dbReference type="EMBL" id="CP003746">
    <property type="protein sequence ID" value="AFU99733.1"/>
    <property type="molecule type" value="Genomic_DNA"/>
</dbReference>
<keyword evidence="5 6" id="KW-0472">Membrane</keyword>
<dbReference type="Proteomes" id="UP000000466">
    <property type="component" value="Chromosome"/>
</dbReference>
<dbReference type="AlphaFoldDB" id="K4KNQ5"/>
<sequence length="107" mass="11408">MIAGAFGAHALKPVLSGTSMATWQTAVFYHLVHASLATAIVHTGRFRWSVYAVVCLLTGCLLFSGSLYALALGGPRWLGPITPLGGLCFIVGWLSLAIGAWRQPHEE</sequence>
<feature type="transmembrane region" description="Helical" evidence="6">
    <location>
        <begin position="21"/>
        <end position="41"/>
    </location>
</feature>
<protein>
    <recommendedName>
        <fullName evidence="9">DUF423 domain-containing protein</fullName>
    </recommendedName>
</protein>
<evidence type="ECO:0008006" key="9">
    <source>
        <dbReference type="Google" id="ProtNLM"/>
    </source>
</evidence>
<evidence type="ECO:0000256" key="2">
    <source>
        <dbReference type="ARBA" id="ARBA00009694"/>
    </source>
</evidence>
<evidence type="ECO:0000256" key="6">
    <source>
        <dbReference type="SAM" id="Phobius"/>
    </source>
</evidence>
<dbReference type="KEGG" id="saga:M5M_12905"/>
<evidence type="ECO:0000256" key="1">
    <source>
        <dbReference type="ARBA" id="ARBA00004141"/>
    </source>
</evidence>
<dbReference type="STRING" id="1117647.M5M_12905"/>
<name>K4KNQ5_SIMAS</name>
<evidence type="ECO:0000313" key="8">
    <source>
        <dbReference type="Proteomes" id="UP000000466"/>
    </source>
</evidence>
<evidence type="ECO:0000313" key="7">
    <source>
        <dbReference type="EMBL" id="AFU99733.1"/>
    </source>
</evidence>
<evidence type="ECO:0000256" key="3">
    <source>
        <dbReference type="ARBA" id="ARBA00022692"/>
    </source>
</evidence>
<keyword evidence="8" id="KW-1185">Reference proteome</keyword>
<feature type="transmembrane region" description="Helical" evidence="6">
    <location>
        <begin position="48"/>
        <end position="71"/>
    </location>
</feature>
<comment type="similarity">
    <text evidence="2">Belongs to the UPF0382 family.</text>
</comment>
<keyword evidence="3 6" id="KW-0812">Transmembrane</keyword>
<comment type="subcellular location">
    <subcellularLocation>
        <location evidence="1">Membrane</location>
        <topology evidence="1">Multi-pass membrane protein</topology>
    </subcellularLocation>
</comment>
<dbReference type="HOGENOM" id="CLU_096548_3_1_6"/>
<proteinExistence type="inferred from homology"/>
<feature type="transmembrane region" description="Helical" evidence="6">
    <location>
        <begin position="77"/>
        <end position="101"/>
    </location>
</feature>
<dbReference type="eggNOG" id="COG2363">
    <property type="taxonomic scope" value="Bacteria"/>
</dbReference>
<keyword evidence="4 6" id="KW-1133">Transmembrane helix</keyword>
<organism evidence="7 8">
    <name type="scientific">Simiduia agarivorans (strain DSM 21679 / JCM 13881 / BCRC 17597 / SA1)</name>
    <dbReference type="NCBI Taxonomy" id="1117647"/>
    <lineage>
        <taxon>Bacteria</taxon>
        <taxon>Pseudomonadati</taxon>
        <taxon>Pseudomonadota</taxon>
        <taxon>Gammaproteobacteria</taxon>
        <taxon>Cellvibrionales</taxon>
        <taxon>Cellvibrionaceae</taxon>
        <taxon>Simiduia</taxon>
    </lineage>
</organism>
<dbReference type="Pfam" id="PF04241">
    <property type="entry name" value="DUF423"/>
    <property type="match status" value="1"/>
</dbReference>
<dbReference type="PANTHER" id="PTHR43461:SF1">
    <property type="entry name" value="TRANSMEMBRANE PROTEIN 256"/>
    <property type="match status" value="1"/>
</dbReference>
<dbReference type="PANTHER" id="PTHR43461">
    <property type="entry name" value="TRANSMEMBRANE PROTEIN 256"/>
    <property type="match status" value="1"/>
</dbReference>
<evidence type="ECO:0000256" key="4">
    <source>
        <dbReference type="ARBA" id="ARBA00022989"/>
    </source>
</evidence>